<sequence>QDQLKSITSDINEQRDAALQNINQRATTSGAMGSSRAGVTSGVAIGKALSAVGQASVQYRTAEEQNAANRLNSYLSLRSNTANTYSQIGQQQQAQGLNAYNTGMTYANQVNQIQTQNYQNQLVVGQLQQAQQQQELDIQRQNQLMAQSPALARLSYYNQVYLPMANLSTTGTSASTSQ</sequence>
<dbReference type="EMBL" id="JANLCJ010000760">
    <property type="protein sequence ID" value="MCS5737492.1"/>
    <property type="molecule type" value="Genomic_DNA"/>
</dbReference>
<dbReference type="Proteomes" id="UP001165586">
    <property type="component" value="Unassembled WGS sequence"/>
</dbReference>
<evidence type="ECO:0000313" key="1">
    <source>
        <dbReference type="EMBL" id="MCS5737492.1"/>
    </source>
</evidence>
<name>A0ABT2HC30_9MICO</name>
<keyword evidence="2" id="KW-1185">Reference proteome</keyword>
<dbReference type="RefSeq" id="WP_259543913.1">
    <property type="nucleotide sequence ID" value="NZ_JANLCJ010000760.1"/>
</dbReference>
<accession>A0ABT2HC30</accession>
<protein>
    <submittedName>
        <fullName evidence="1">Uncharacterized protein</fullName>
    </submittedName>
</protein>
<reference evidence="1" key="1">
    <citation type="submission" date="2022-08" db="EMBL/GenBank/DDBJ databases">
        <authorList>
            <person name="Deng Y."/>
            <person name="Han X.-F."/>
            <person name="Zhang Y.-Q."/>
        </authorList>
    </citation>
    <scope>NUCLEOTIDE SEQUENCE</scope>
    <source>
        <strain evidence="1">CPCC 203386</strain>
    </source>
</reference>
<organism evidence="1 2">
    <name type="scientific">Herbiconiux daphne</name>
    <dbReference type="NCBI Taxonomy" id="2970914"/>
    <lineage>
        <taxon>Bacteria</taxon>
        <taxon>Bacillati</taxon>
        <taxon>Actinomycetota</taxon>
        <taxon>Actinomycetes</taxon>
        <taxon>Micrococcales</taxon>
        <taxon>Microbacteriaceae</taxon>
        <taxon>Herbiconiux</taxon>
    </lineage>
</organism>
<gene>
    <name evidence="1" type="ORF">N1032_27555</name>
</gene>
<feature type="non-terminal residue" evidence="1">
    <location>
        <position position="178"/>
    </location>
</feature>
<comment type="caution">
    <text evidence="1">The sequence shown here is derived from an EMBL/GenBank/DDBJ whole genome shotgun (WGS) entry which is preliminary data.</text>
</comment>
<evidence type="ECO:0000313" key="2">
    <source>
        <dbReference type="Proteomes" id="UP001165586"/>
    </source>
</evidence>
<proteinExistence type="predicted"/>
<feature type="non-terminal residue" evidence="1">
    <location>
        <position position="1"/>
    </location>
</feature>